<feature type="transmembrane region" description="Helical" evidence="2">
    <location>
        <begin position="130"/>
        <end position="152"/>
    </location>
</feature>
<dbReference type="PROSITE" id="PS51782">
    <property type="entry name" value="LYSM"/>
    <property type="match status" value="1"/>
</dbReference>
<accession>A0A179B1R3</accession>
<dbReference type="Pfam" id="PF01476">
    <property type="entry name" value="LysM"/>
    <property type="match status" value="1"/>
</dbReference>
<proteinExistence type="predicted"/>
<organism evidence="4 5">
    <name type="scientific">Peptidiphaga gingivicola</name>
    <dbReference type="NCBI Taxonomy" id="2741497"/>
    <lineage>
        <taxon>Bacteria</taxon>
        <taxon>Bacillati</taxon>
        <taxon>Actinomycetota</taxon>
        <taxon>Actinomycetes</taxon>
        <taxon>Actinomycetales</taxon>
        <taxon>Actinomycetaceae</taxon>
        <taxon>Peptidiphaga</taxon>
    </lineage>
</organism>
<sequence length="210" mass="22573">MSVLRIPADGKRKPATQRGKGIRRLQAVGPDARRRCENTRDNRADRTLYDGERSKQEFPAPRLRAVPTAATPDDGKSDDGKAQSAGRLVPLRDRRSSHISPRPRCVYPKTTPAADESVASGAFGVRALRAAFAALACATMIVMGLVVGSLLLPAERQTVVVQSGDTLWAIAARIDGAPSTPKAVTDIAQLNSLGSRDVKPGQKLVLPRYR</sequence>
<keyword evidence="2" id="KW-0472">Membrane</keyword>
<feature type="domain" description="LysM" evidence="3">
    <location>
        <begin position="157"/>
        <end position="206"/>
    </location>
</feature>
<dbReference type="STRING" id="1823756.A4H34_09430"/>
<protein>
    <recommendedName>
        <fullName evidence="3">LysM domain-containing protein</fullName>
    </recommendedName>
</protein>
<dbReference type="Gene3D" id="3.10.350.10">
    <property type="entry name" value="LysM domain"/>
    <property type="match status" value="1"/>
</dbReference>
<evidence type="ECO:0000256" key="1">
    <source>
        <dbReference type="SAM" id="MobiDB-lite"/>
    </source>
</evidence>
<dbReference type="Proteomes" id="UP000078368">
    <property type="component" value="Unassembled WGS sequence"/>
</dbReference>
<comment type="caution">
    <text evidence="4">The sequence shown here is derived from an EMBL/GenBank/DDBJ whole genome shotgun (WGS) entry which is preliminary data.</text>
</comment>
<evidence type="ECO:0000313" key="4">
    <source>
        <dbReference type="EMBL" id="OAP85315.1"/>
    </source>
</evidence>
<dbReference type="OrthoDB" id="5084290at2"/>
<dbReference type="SUPFAM" id="SSF54106">
    <property type="entry name" value="LysM domain"/>
    <property type="match status" value="1"/>
</dbReference>
<reference evidence="4 5" key="1">
    <citation type="submission" date="2016-04" db="EMBL/GenBank/DDBJ databases">
        <title>Peptidophaga gingivicola gen. nov., sp. nov., isolated from human subgingival plaque.</title>
        <authorList>
            <person name="Beall C.J."/>
            <person name="Mokrzan E.M."/>
            <person name="Griffen A.L."/>
            <person name="Leys E.J."/>
        </authorList>
    </citation>
    <scope>NUCLEOTIDE SEQUENCE [LARGE SCALE GENOMIC DNA]</scope>
    <source>
        <strain evidence="4 5">BA112</strain>
    </source>
</reference>
<feature type="compositionally biased region" description="Basic and acidic residues" evidence="1">
    <location>
        <begin position="31"/>
        <end position="56"/>
    </location>
</feature>
<keyword evidence="2" id="KW-1133">Transmembrane helix</keyword>
<dbReference type="InterPro" id="IPR036779">
    <property type="entry name" value="LysM_dom_sf"/>
</dbReference>
<dbReference type="CDD" id="cd00118">
    <property type="entry name" value="LysM"/>
    <property type="match status" value="1"/>
</dbReference>
<name>A0A179B1R3_9ACTO</name>
<keyword evidence="2" id="KW-0812">Transmembrane</keyword>
<evidence type="ECO:0000259" key="3">
    <source>
        <dbReference type="PROSITE" id="PS51782"/>
    </source>
</evidence>
<evidence type="ECO:0000256" key="2">
    <source>
        <dbReference type="SAM" id="Phobius"/>
    </source>
</evidence>
<dbReference type="InterPro" id="IPR018392">
    <property type="entry name" value="LysM"/>
</dbReference>
<dbReference type="EMBL" id="LVZK01000003">
    <property type="protein sequence ID" value="OAP85315.1"/>
    <property type="molecule type" value="Genomic_DNA"/>
</dbReference>
<dbReference type="RefSeq" id="WP_064231923.1">
    <property type="nucleotide sequence ID" value="NZ_LVZK01000003.1"/>
</dbReference>
<keyword evidence="5" id="KW-1185">Reference proteome</keyword>
<feature type="region of interest" description="Disordered" evidence="1">
    <location>
        <begin position="1"/>
        <end position="108"/>
    </location>
</feature>
<gene>
    <name evidence="4" type="ORF">A4H34_09430</name>
</gene>
<evidence type="ECO:0000313" key="5">
    <source>
        <dbReference type="Proteomes" id="UP000078368"/>
    </source>
</evidence>
<dbReference type="SMART" id="SM00257">
    <property type="entry name" value="LysM"/>
    <property type="match status" value="1"/>
</dbReference>
<dbReference type="AlphaFoldDB" id="A0A179B1R3"/>